<dbReference type="Pfam" id="PF08618">
    <property type="entry name" value="Opi1"/>
    <property type="match status" value="1"/>
</dbReference>
<keyword evidence="3" id="KW-1185">Reference proteome</keyword>
<dbReference type="InterPro" id="IPR013927">
    <property type="entry name" value="TF_Opi1_Ccg-8"/>
</dbReference>
<feature type="compositionally biased region" description="Basic and acidic residues" evidence="1">
    <location>
        <begin position="93"/>
        <end position="109"/>
    </location>
</feature>
<feature type="region of interest" description="Disordered" evidence="1">
    <location>
        <begin position="229"/>
        <end position="256"/>
    </location>
</feature>
<dbReference type="GO" id="GO:0008654">
    <property type="term" value="P:phospholipid biosynthetic process"/>
    <property type="evidence" value="ECO:0007669"/>
    <property type="project" value="TreeGrafter"/>
</dbReference>
<feature type="compositionally biased region" description="Basic residues" evidence="1">
    <location>
        <begin position="114"/>
        <end position="138"/>
    </location>
</feature>
<dbReference type="PANTHER" id="PTHR38406:SF1">
    <property type="entry name" value="TRANSCRIPTIONAL REPRESSOR OPI1"/>
    <property type="match status" value="1"/>
</dbReference>
<dbReference type="STRING" id="341454.A0A4S2MK33"/>
<feature type="compositionally biased region" description="Polar residues" evidence="1">
    <location>
        <begin position="165"/>
        <end position="175"/>
    </location>
</feature>
<evidence type="ECO:0000256" key="1">
    <source>
        <dbReference type="SAM" id="MobiDB-lite"/>
    </source>
</evidence>
<proteinExistence type="predicted"/>
<organism evidence="2 3">
    <name type="scientific">Ascodesmis nigricans</name>
    <dbReference type="NCBI Taxonomy" id="341454"/>
    <lineage>
        <taxon>Eukaryota</taxon>
        <taxon>Fungi</taxon>
        <taxon>Dikarya</taxon>
        <taxon>Ascomycota</taxon>
        <taxon>Pezizomycotina</taxon>
        <taxon>Pezizomycetes</taxon>
        <taxon>Pezizales</taxon>
        <taxon>Ascodesmidaceae</taxon>
        <taxon>Ascodesmis</taxon>
    </lineage>
</organism>
<evidence type="ECO:0000313" key="2">
    <source>
        <dbReference type="EMBL" id="TGZ77185.1"/>
    </source>
</evidence>
<feature type="region of interest" description="Disordered" evidence="1">
    <location>
        <begin position="70"/>
        <end position="141"/>
    </location>
</feature>
<dbReference type="AlphaFoldDB" id="A0A4S2MK33"/>
<dbReference type="Proteomes" id="UP000298138">
    <property type="component" value="Unassembled WGS sequence"/>
</dbReference>
<dbReference type="EMBL" id="ML220157">
    <property type="protein sequence ID" value="TGZ77185.1"/>
    <property type="molecule type" value="Genomic_DNA"/>
</dbReference>
<reference evidence="2 3" key="1">
    <citation type="submission" date="2019-04" db="EMBL/GenBank/DDBJ databases">
        <title>Comparative genomics and transcriptomics to analyze fruiting body development in filamentous ascomycetes.</title>
        <authorList>
            <consortium name="DOE Joint Genome Institute"/>
            <person name="Lutkenhaus R."/>
            <person name="Traeger S."/>
            <person name="Breuer J."/>
            <person name="Kuo A."/>
            <person name="Lipzen A."/>
            <person name="Pangilinan J."/>
            <person name="Dilworth D."/>
            <person name="Sandor L."/>
            <person name="Poggeler S."/>
            <person name="Barry K."/>
            <person name="Grigoriev I.V."/>
            <person name="Nowrousian M."/>
        </authorList>
    </citation>
    <scope>NUCLEOTIDE SEQUENCE [LARGE SCALE GENOMIC DNA]</scope>
    <source>
        <strain evidence="2 3">CBS 389.68</strain>
    </source>
</reference>
<evidence type="ECO:0000313" key="3">
    <source>
        <dbReference type="Proteomes" id="UP000298138"/>
    </source>
</evidence>
<feature type="region of interest" description="Disordered" evidence="1">
    <location>
        <begin position="162"/>
        <end position="196"/>
    </location>
</feature>
<dbReference type="GO" id="GO:0005634">
    <property type="term" value="C:nucleus"/>
    <property type="evidence" value="ECO:0007669"/>
    <property type="project" value="TreeGrafter"/>
</dbReference>
<dbReference type="GO" id="GO:0030968">
    <property type="term" value="P:endoplasmic reticulum unfolded protein response"/>
    <property type="evidence" value="ECO:0007669"/>
    <property type="project" value="TreeGrafter"/>
</dbReference>
<dbReference type="OrthoDB" id="2441642at2759"/>
<feature type="compositionally biased region" description="Basic and acidic residues" evidence="1">
    <location>
        <begin position="634"/>
        <end position="663"/>
    </location>
</feature>
<feature type="compositionally biased region" description="Pro residues" evidence="1">
    <location>
        <begin position="283"/>
        <end position="292"/>
    </location>
</feature>
<sequence>MATKTRYRSSPSPSPAPISRTSIVLEPVPSPALTNILSKETFPAPLPLRPHQSEHLEVLDYHNARPEGQSKIILPPATSPPPPPSSSGSVNETHTHVRRGGEHVLHERPANPYGHHHHQNHHLHNQTHTQNHHQHHQHTSWSMPEMRNMPYQHHTHRRTLDVPFNLSTSPPSYSASMLHHHPPSYTQKRKSENDRTRDLSIQNLISSPPPPPQPVEMGEGFMFDRGMKRKGSDEDIMSLSRSSRGTSVVSSTGLSMEDPDVRDAVEALGGLKADLTHTSAPQSPQPPTPTPHEPLLNLLQNSPSVHPLLSTALSISSTTYTTSKHYIPPFRYVAERTETLATTIGRRTGIETYLRRGLTRQHSTSSSDSAAKRLRRADGSAKPTSTTAAAGDEKALLPAAAVSSGTPSWQRRLYYTSTGLATALSDDSRRSLKYCLRILALASTNLLKVIETLTNVVDELDQYLAQTSSSDAITSGEGENGRVRGYLPESYDQRRQRIAETVDRLKDEALKTLKQVVDTISRYAGGALPEQARELVKRQLLTFPQRWRQAAAPETESPADSAVVRSENGVVGEAIEVGGQKGKAVRVLVMAREGLVMMRSVAEVVEGTLVSAEEWCGKLGRKVEGEGEGEGEEGGEKVGEKEMGGEGGKRREKEMVVGEGKRR</sequence>
<accession>A0A4S2MK33</accession>
<feature type="region of interest" description="Disordered" evidence="1">
    <location>
        <begin position="621"/>
        <end position="663"/>
    </location>
</feature>
<protein>
    <submittedName>
        <fullName evidence="2">Opi1-domain-containing protein</fullName>
    </submittedName>
</protein>
<feature type="region of interest" description="Disordered" evidence="1">
    <location>
        <begin position="357"/>
        <end position="390"/>
    </location>
</feature>
<feature type="region of interest" description="Disordered" evidence="1">
    <location>
        <begin position="275"/>
        <end position="299"/>
    </location>
</feature>
<feature type="region of interest" description="Disordered" evidence="1">
    <location>
        <begin position="1"/>
        <end position="23"/>
    </location>
</feature>
<gene>
    <name evidence="2" type="ORF">EX30DRAFT_366856</name>
</gene>
<dbReference type="GO" id="GO:0006357">
    <property type="term" value="P:regulation of transcription by RNA polymerase II"/>
    <property type="evidence" value="ECO:0007669"/>
    <property type="project" value="TreeGrafter"/>
</dbReference>
<dbReference type="InParanoid" id="A0A4S2MK33"/>
<name>A0A4S2MK33_9PEZI</name>
<feature type="compositionally biased region" description="Low complexity" evidence="1">
    <location>
        <begin position="238"/>
        <end position="255"/>
    </location>
</feature>
<dbReference type="GO" id="GO:0005783">
    <property type="term" value="C:endoplasmic reticulum"/>
    <property type="evidence" value="ECO:0007669"/>
    <property type="project" value="TreeGrafter"/>
</dbReference>
<dbReference type="PANTHER" id="PTHR38406">
    <property type="entry name" value="TRANSCRIPTIONAL REPRESSOR OPI1"/>
    <property type="match status" value="1"/>
</dbReference>
<dbReference type="GO" id="GO:0003714">
    <property type="term" value="F:transcription corepressor activity"/>
    <property type="evidence" value="ECO:0007669"/>
    <property type="project" value="InterPro"/>
</dbReference>
<feature type="compositionally biased region" description="Polar residues" evidence="1">
    <location>
        <begin position="360"/>
        <end position="369"/>
    </location>
</feature>